<feature type="transmembrane region" description="Helical" evidence="1">
    <location>
        <begin position="12"/>
        <end position="33"/>
    </location>
</feature>
<dbReference type="EMBL" id="AP026966">
    <property type="protein sequence ID" value="BDT59672.1"/>
    <property type="molecule type" value="Genomic_DNA"/>
</dbReference>
<gene>
    <name evidence="2" type="ORF">MasN3_31660</name>
</gene>
<keyword evidence="1" id="KW-1133">Transmembrane helix</keyword>
<dbReference type="Proteomes" id="UP001163336">
    <property type="component" value="Chromosome"/>
</dbReference>
<dbReference type="RefSeq" id="WP_281908481.1">
    <property type="nucleotide sequence ID" value="NZ_AP026966.1"/>
</dbReference>
<evidence type="ECO:0008006" key="4">
    <source>
        <dbReference type="Google" id="ProtNLM"/>
    </source>
</evidence>
<organism evidence="2 3">
    <name type="scientific">Massilia varians</name>
    <dbReference type="NCBI Taxonomy" id="457921"/>
    <lineage>
        <taxon>Bacteria</taxon>
        <taxon>Pseudomonadati</taxon>
        <taxon>Pseudomonadota</taxon>
        <taxon>Betaproteobacteria</taxon>
        <taxon>Burkholderiales</taxon>
        <taxon>Oxalobacteraceae</taxon>
        <taxon>Telluria group</taxon>
        <taxon>Massilia</taxon>
    </lineage>
</organism>
<name>A0ABN6TBS9_9BURK</name>
<accession>A0ABN6TBS9</accession>
<sequence length="192" mass="20488">MIRFPHPRRQRGVTLITALVLLVLLTLVALTTFNVGKSNLQIVSNMQQRDEAAAAAREVIEEAISNTRFTVTPQHVLANPCGADNQRCVDTNGDGKDDVRVKITPSPKCVKAPVIKNTALDLAKVEDQVCSMGSSQSFGVAGAVDGNSACADSIWEISAEATDVETEAQVRVTQGVAVRVARDDVTNNCPTT</sequence>
<evidence type="ECO:0000313" key="2">
    <source>
        <dbReference type="EMBL" id="BDT59672.1"/>
    </source>
</evidence>
<keyword evidence="1" id="KW-0812">Transmembrane</keyword>
<proteinExistence type="predicted"/>
<keyword evidence="3" id="KW-1185">Reference proteome</keyword>
<evidence type="ECO:0000313" key="3">
    <source>
        <dbReference type="Proteomes" id="UP001163336"/>
    </source>
</evidence>
<protein>
    <recommendedName>
        <fullName evidence="4">Type 4 fimbrial biogenesis protein PilX N-terminal domain-containing protein</fullName>
    </recommendedName>
</protein>
<keyword evidence="1" id="KW-0472">Membrane</keyword>
<reference evidence="2" key="1">
    <citation type="submission" date="2022-11" db="EMBL/GenBank/DDBJ databases">
        <title>Isolation and characterization of PLA-degrading bacterium Massilia sp. from Antarctic soil.</title>
        <authorList>
            <person name="Sato K."/>
            <person name="Gomez-Fuentes C."/>
            <person name="Ahmad S.A."/>
            <person name="Zulkharnain A."/>
        </authorList>
    </citation>
    <scope>NUCLEOTIDE SEQUENCE</scope>
    <source>
        <strain evidence="2">N-3</strain>
    </source>
</reference>
<evidence type="ECO:0000256" key="1">
    <source>
        <dbReference type="SAM" id="Phobius"/>
    </source>
</evidence>